<dbReference type="SUPFAM" id="SSF46458">
    <property type="entry name" value="Globin-like"/>
    <property type="match status" value="1"/>
</dbReference>
<proteinExistence type="inferred from homology"/>
<organism evidence="6 7">
    <name type="scientific">Anabaena azotica FACHB-119</name>
    <dbReference type="NCBI Taxonomy" id="947527"/>
    <lineage>
        <taxon>Bacteria</taxon>
        <taxon>Bacillati</taxon>
        <taxon>Cyanobacteriota</taxon>
        <taxon>Cyanophyceae</taxon>
        <taxon>Nostocales</taxon>
        <taxon>Nostocaceae</taxon>
        <taxon>Anabaena</taxon>
        <taxon>Anabaena azotica</taxon>
    </lineage>
</organism>
<reference evidence="6 7" key="1">
    <citation type="journal article" date="2020" name="ISME J.">
        <title>Comparative genomics reveals insights into cyanobacterial evolution and habitat adaptation.</title>
        <authorList>
            <person name="Chen M.Y."/>
            <person name="Teng W.K."/>
            <person name="Zhao L."/>
            <person name="Hu C.X."/>
            <person name="Zhou Y.K."/>
            <person name="Han B.P."/>
            <person name="Song L.R."/>
            <person name="Shu W.S."/>
        </authorList>
    </citation>
    <scope>NUCLEOTIDE SEQUENCE [LARGE SCALE GENOMIC DNA]</scope>
    <source>
        <strain evidence="6 7">FACHB-119</strain>
    </source>
</reference>
<dbReference type="InterPro" id="IPR038719">
    <property type="entry name" value="Phycobilisome_asu/bsu_sf"/>
</dbReference>
<keyword evidence="7" id="KW-1185">Reference proteome</keyword>
<comment type="subcellular location">
    <subcellularLocation>
        <location evidence="1">Cellular thylakoid membrane</location>
        <topology evidence="1">Peripheral membrane protein</topology>
        <orientation evidence="1">Cytoplasmic side</orientation>
    </subcellularLocation>
</comment>
<keyword evidence="4" id="KW-0089">Bile pigment</keyword>
<evidence type="ECO:0000313" key="7">
    <source>
        <dbReference type="Proteomes" id="UP000661112"/>
    </source>
</evidence>
<evidence type="ECO:0000256" key="1">
    <source>
        <dbReference type="ARBA" id="ARBA00004445"/>
    </source>
</evidence>
<comment type="similarity">
    <text evidence="2">Belongs to the phycobiliprotein family.</text>
</comment>
<accession>A0ABR8D297</accession>
<dbReference type="EMBL" id="JACJSG010000013">
    <property type="protein sequence ID" value="MBD2501255.1"/>
    <property type="molecule type" value="Genomic_DNA"/>
</dbReference>
<dbReference type="InterPro" id="IPR009050">
    <property type="entry name" value="Globin-like_sf"/>
</dbReference>
<evidence type="ECO:0000256" key="3">
    <source>
        <dbReference type="ARBA" id="ARBA00022991"/>
    </source>
</evidence>
<dbReference type="Proteomes" id="UP000661112">
    <property type="component" value="Unassembled WGS sequence"/>
</dbReference>
<keyword evidence="5" id="KW-0175">Coiled coil</keyword>
<dbReference type="RefSeq" id="WP_190471670.1">
    <property type="nucleotide sequence ID" value="NZ_JACJSG010000013.1"/>
</dbReference>
<gene>
    <name evidence="6" type="ORF">H6G83_11695</name>
</gene>
<protein>
    <submittedName>
        <fullName evidence="6">Uncharacterized protein</fullName>
    </submittedName>
</protein>
<dbReference type="InterPro" id="IPR012128">
    <property type="entry name" value="Phycobilisome_asu/bsu"/>
</dbReference>
<name>A0ABR8D297_9NOST</name>
<evidence type="ECO:0000256" key="5">
    <source>
        <dbReference type="SAM" id="Coils"/>
    </source>
</evidence>
<evidence type="ECO:0000256" key="2">
    <source>
        <dbReference type="ARBA" id="ARBA00008182"/>
    </source>
</evidence>
<comment type="caution">
    <text evidence="6">The sequence shown here is derived from an EMBL/GenBank/DDBJ whole genome shotgun (WGS) entry which is preliminary data.</text>
</comment>
<feature type="coiled-coil region" evidence="5">
    <location>
        <begin position="26"/>
        <end position="123"/>
    </location>
</feature>
<keyword evidence="3" id="KW-0157">Chromophore</keyword>
<sequence length="243" mass="28113">MGWDGPVSAIATVGSTLLTFIQWREAKNAKDKNKELETELKDIKLALENNKTRLQEQDLKSESFSNKVKEILKSLKKEVKVLKESSVDSPILKELAEQLEKNIVSFDRDIKELKNQVNHCKEAGIWLEEHKKFLSQEAGAKALEGFPQVREPGGKADTQEELNRFYRTIEVYLHWTANNLKEGQYLPLDKSIPLFLHRHVYIAAFRYIRDHIQELKLNVPDYISNEALVELRKSLDDLIKEIS</sequence>
<dbReference type="Pfam" id="PF00502">
    <property type="entry name" value="Phycobilisome"/>
    <property type="match status" value="1"/>
</dbReference>
<dbReference type="Gene3D" id="1.10.490.20">
    <property type="entry name" value="Phycocyanins"/>
    <property type="match status" value="1"/>
</dbReference>
<evidence type="ECO:0000313" key="6">
    <source>
        <dbReference type="EMBL" id="MBD2501255.1"/>
    </source>
</evidence>
<evidence type="ECO:0000256" key="4">
    <source>
        <dbReference type="ARBA" id="ARBA00023307"/>
    </source>
</evidence>